<dbReference type="EMBL" id="LAZR01006418">
    <property type="protein sequence ID" value="KKM92244.1"/>
    <property type="molecule type" value="Genomic_DNA"/>
</dbReference>
<sequence>MSIEDLNARISELEEELVKKDHEIMGYLFNIEELEVNIADLNILIPEEGSKKKRKKKQAADSKFSLMLQEKDKKIRELKNQMGLLRKEKGQIKIELEKVTYHKEVGKARQKLGLKNAPNNESSVIRVEDLRSKSPLNALVKDLQEKVNKQRSLIHKLRSDLAKSDQITEKLKIKNKEVEILTSEIIDLDQKLKDLIATASDRQDNSITSKLIEDLQNQLNKAKSQIINLKQNQTNLKELKGGQSSEIDLLKKELNELKNLLGNKDDEIRKLKNDVESLQKAEIVANFELKEAPPESIIKNLKEDLQNKLNKAKIQIKSLQEQLKKNEISTADKVGKSQKELEGNLKMLRMKATSLEIQLETKEGEIQTIKNEAVQIKKRYRQLENQLKQKDHKLNEVQVKYDKIAASNIQTPSHTKKEVDPHIALRIKELMSINDELKKDNVEQRIEITHLRSKS</sequence>
<gene>
    <name evidence="2" type="ORF">LCGC14_1220390</name>
</gene>
<feature type="coiled-coil region" evidence="1">
    <location>
        <begin position="140"/>
        <end position="400"/>
    </location>
</feature>
<feature type="coiled-coil region" evidence="1">
    <location>
        <begin position="427"/>
        <end position="454"/>
    </location>
</feature>
<keyword evidence="1" id="KW-0175">Coiled coil</keyword>
<protein>
    <submittedName>
        <fullName evidence="2">Uncharacterized protein</fullName>
    </submittedName>
</protein>
<evidence type="ECO:0000313" key="2">
    <source>
        <dbReference type="EMBL" id="KKM92244.1"/>
    </source>
</evidence>
<comment type="caution">
    <text evidence="2">The sequence shown here is derived from an EMBL/GenBank/DDBJ whole genome shotgun (WGS) entry which is preliminary data.</text>
</comment>
<organism evidence="2">
    <name type="scientific">marine sediment metagenome</name>
    <dbReference type="NCBI Taxonomy" id="412755"/>
    <lineage>
        <taxon>unclassified sequences</taxon>
        <taxon>metagenomes</taxon>
        <taxon>ecological metagenomes</taxon>
    </lineage>
</organism>
<evidence type="ECO:0000256" key="1">
    <source>
        <dbReference type="SAM" id="Coils"/>
    </source>
</evidence>
<accession>A0A0F9LBE4</accession>
<feature type="coiled-coil region" evidence="1">
    <location>
        <begin position="68"/>
        <end position="95"/>
    </location>
</feature>
<dbReference type="AlphaFoldDB" id="A0A0F9LBE4"/>
<reference evidence="2" key="1">
    <citation type="journal article" date="2015" name="Nature">
        <title>Complex archaea that bridge the gap between prokaryotes and eukaryotes.</title>
        <authorList>
            <person name="Spang A."/>
            <person name="Saw J.H."/>
            <person name="Jorgensen S.L."/>
            <person name="Zaremba-Niedzwiedzka K."/>
            <person name="Martijn J."/>
            <person name="Lind A.E."/>
            <person name="van Eijk R."/>
            <person name="Schleper C."/>
            <person name="Guy L."/>
            <person name="Ettema T.J."/>
        </authorList>
    </citation>
    <scope>NUCLEOTIDE SEQUENCE</scope>
</reference>
<name>A0A0F9LBE4_9ZZZZ</name>
<proteinExistence type="predicted"/>